<feature type="compositionally biased region" description="Acidic residues" evidence="11">
    <location>
        <begin position="1663"/>
        <end position="1674"/>
    </location>
</feature>
<feature type="domain" description="Transferrin-like" evidence="15">
    <location>
        <begin position="330"/>
        <end position="642"/>
    </location>
</feature>
<dbReference type="PROSITE" id="PS51366">
    <property type="entry name" value="MI"/>
    <property type="match status" value="1"/>
</dbReference>
<dbReference type="SMART" id="SM00544">
    <property type="entry name" value="MA3"/>
    <property type="match status" value="1"/>
</dbReference>
<dbReference type="PRINTS" id="PR00422">
    <property type="entry name" value="TRANSFERRIN"/>
</dbReference>
<evidence type="ECO:0000256" key="3">
    <source>
        <dbReference type="ARBA" id="ARBA00022496"/>
    </source>
</evidence>
<dbReference type="InterPro" id="IPR001156">
    <property type="entry name" value="Transferrin-like_dom"/>
</dbReference>
<dbReference type="PANTHER" id="PTHR11485">
    <property type="entry name" value="TRANSFERRIN"/>
    <property type="match status" value="1"/>
</dbReference>
<dbReference type="Gene3D" id="1.25.40.180">
    <property type="match status" value="3"/>
</dbReference>
<evidence type="ECO:0000256" key="5">
    <source>
        <dbReference type="ARBA" id="ARBA00022553"/>
    </source>
</evidence>
<evidence type="ECO:0000313" key="17">
    <source>
        <dbReference type="Proteomes" id="UP000727407"/>
    </source>
</evidence>
<dbReference type="FunFam" id="3.40.190.10:FF:000095">
    <property type="entry name" value="Lactotransferrin"/>
    <property type="match status" value="4"/>
</dbReference>
<keyword evidence="12" id="KW-0732">Signal</keyword>
<feature type="domain" description="W2" evidence="13">
    <location>
        <begin position="2619"/>
        <end position="2725"/>
    </location>
</feature>
<dbReference type="GO" id="GO:0003743">
    <property type="term" value="F:translation initiation factor activity"/>
    <property type="evidence" value="ECO:0007669"/>
    <property type="project" value="UniProtKB-KW"/>
</dbReference>
<proteinExistence type="predicted"/>
<gene>
    <name evidence="16" type="primary">eif4g1</name>
    <name evidence="16" type="ORF">DAT39_015052</name>
</gene>
<feature type="compositionally biased region" description="Gly residues" evidence="11">
    <location>
        <begin position="2261"/>
        <end position="2278"/>
    </location>
</feature>
<dbReference type="Proteomes" id="UP000727407">
    <property type="component" value="Unassembled WGS sequence"/>
</dbReference>
<feature type="compositionally biased region" description="Pro residues" evidence="11">
    <location>
        <begin position="1285"/>
        <end position="1295"/>
    </location>
</feature>
<dbReference type="GO" id="GO:0005615">
    <property type="term" value="C:extracellular space"/>
    <property type="evidence" value="ECO:0007669"/>
    <property type="project" value="TreeGrafter"/>
</dbReference>
<dbReference type="SMART" id="SM00094">
    <property type="entry name" value="TR_FER"/>
    <property type="match status" value="4"/>
</dbReference>
<accession>A0A8J4TZD3</accession>
<dbReference type="PROSITE" id="PS00205">
    <property type="entry name" value="TRANSFERRIN_LIKE_1"/>
    <property type="match status" value="4"/>
</dbReference>
<feature type="domain" description="Transferrin-like" evidence="15">
    <location>
        <begin position="969"/>
        <end position="1164"/>
    </location>
</feature>
<keyword evidence="10" id="KW-0175">Coiled coil</keyword>
<feature type="compositionally biased region" description="Acidic residues" evidence="11">
    <location>
        <begin position="1682"/>
        <end position="1695"/>
    </location>
</feature>
<protein>
    <submittedName>
        <fullName evidence="16">Eukaryotic translation initiation factor 4 gamma 1-like isoform X1</fullName>
    </submittedName>
</protein>
<evidence type="ECO:0000259" key="14">
    <source>
        <dbReference type="PROSITE" id="PS51366"/>
    </source>
</evidence>
<dbReference type="SMART" id="SM00543">
    <property type="entry name" value="MIF4G"/>
    <property type="match status" value="1"/>
</dbReference>
<dbReference type="InterPro" id="IPR003891">
    <property type="entry name" value="Initiation_fac_eIF4g_MI"/>
</dbReference>
<evidence type="ECO:0000259" key="13">
    <source>
        <dbReference type="PROSITE" id="PS51363"/>
    </source>
</evidence>
<comment type="caution">
    <text evidence="16">The sequence shown here is derived from an EMBL/GenBank/DDBJ whole genome shotgun (WGS) entry which is preliminary data.</text>
</comment>
<feature type="compositionally biased region" description="Basic and acidic residues" evidence="11">
    <location>
        <begin position="2316"/>
        <end position="2357"/>
    </location>
</feature>
<feature type="compositionally biased region" description="Basic and acidic residues" evidence="11">
    <location>
        <begin position="1571"/>
        <end position="1588"/>
    </location>
</feature>
<keyword evidence="17" id="KW-1185">Reference proteome</keyword>
<keyword evidence="7" id="KW-0677">Repeat</keyword>
<dbReference type="Pfam" id="PF02847">
    <property type="entry name" value="MA3"/>
    <property type="match status" value="1"/>
</dbReference>
<feature type="compositionally biased region" description="Pro residues" evidence="11">
    <location>
        <begin position="1628"/>
        <end position="1640"/>
    </location>
</feature>
<dbReference type="SUPFAM" id="SSF53850">
    <property type="entry name" value="Periplasmic binding protein-like II"/>
    <property type="match status" value="4"/>
</dbReference>
<dbReference type="GO" id="GO:0055037">
    <property type="term" value="C:recycling endosome"/>
    <property type="evidence" value="ECO:0007669"/>
    <property type="project" value="TreeGrafter"/>
</dbReference>
<dbReference type="InterPro" id="IPR016024">
    <property type="entry name" value="ARM-type_fold"/>
</dbReference>
<keyword evidence="4" id="KW-0964">Secreted</keyword>
<feature type="coiled-coil region" evidence="10">
    <location>
        <begin position="2048"/>
        <end position="2075"/>
    </location>
</feature>
<feature type="non-terminal residue" evidence="16">
    <location>
        <position position="1"/>
    </location>
</feature>
<evidence type="ECO:0000256" key="11">
    <source>
        <dbReference type="SAM" id="MobiDB-lite"/>
    </source>
</evidence>
<feature type="domain" description="MI" evidence="14">
    <location>
        <begin position="2427"/>
        <end position="2549"/>
    </location>
</feature>
<evidence type="ECO:0000256" key="12">
    <source>
        <dbReference type="SAM" id="SignalP"/>
    </source>
</evidence>
<evidence type="ECO:0000256" key="10">
    <source>
        <dbReference type="SAM" id="Coils"/>
    </source>
</evidence>
<feature type="compositionally biased region" description="Basic and acidic residues" evidence="11">
    <location>
        <begin position="1728"/>
        <end position="1739"/>
    </location>
</feature>
<dbReference type="OrthoDB" id="514777at2759"/>
<feature type="compositionally biased region" description="Pro residues" evidence="11">
    <location>
        <begin position="1483"/>
        <end position="1494"/>
    </location>
</feature>
<feature type="compositionally biased region" description="Basic and acidic residues" evidence="11">
    <location>
        <begin position="1770"/>
        <end position="1804"/>
    </location>
</feature>
<dbReference type="PROSITE" id="PS51363">
    <property type="entry name" value="W2"/>
    <property type="match status" value="1"/>
</dbReference>
<sequence length="2725" mass="299786">MKLFVICGVLSCLAGVQAEPPKVRWCLKSEQEFNKCQKLGSLACVQKAGTLDCIRAIQNGEADAITLDGGDIYTAGLLPHNLHPVLAEHYGSEAACYYAVAVAKKGTNFNINELRGKKSCHTGLGKTAGWNVPIGTLLEMKQIAWDGIDQKPLEDAVAEFFSASCVPGSSNPKLCQLCKNKCQRSHEEPYYDYSGAFQCLKDGVADVAFVKHSTALNDADNYELLCKDGTRKPVTEYKSCNWAQVPAHAVVTRFDRDLADRIDDVLNTLKGKGLFSSDGPVKDLMFKDSTTELQRLPELTTSYIYLGGEYWNAIHSLKREKTPSDSSKKIRWCTVGTVQSGKCDEWSASLIDEDGNSRLECETGKTVQDCIKKIMYDQADAISVDGGEVYTAGTCGLVPVMVEQYDPAKCTPGATVSGDSASYYAVAVVHKDSILTWDTLQSKTSCHTAVGRTAGWNIPMGLLHETNKNCDFATYFSKSCAPGAAPDSTLCALCKGGEAGKDKCKASSDEPYYGYSGAFRCLAEGAGAVAFIKETTVAENTDGNGPAWAKGFKSSDYKLICPSGSAAITGYENCNLAKVPAHAVITRPEKHGDIVSFFKNQQINFATSTLFRESTKCLQEVRQSYQEFLGQKYVNSIKSLHESSAKAAAVDPRIRWCLKSEQEAQKCRQLASKLDLLSCVKREGSMECIKAIKNGDADAITLDGGDIYTAGLAPYNLHPIIAEHYGTDEETCYYAVAVAKKGTTFGFNDLRGKKTCHTGLGQTAGWNVPIGALISTGHIKWAGIEDKPVEEAVKELFPASCVPGAVFKQRLCALCKGDCSRSHKEPYYGHDGAFQCLKDGAGDVAFMNHFTVLAGDKANYELLCRDGSRESVDEFKTCNLARVPADAVVSRKDKQLANRIYDLLNQLKDKGLFSSDGFTAKNLMFKDSTKELMKLPESTDSFLYLGEEFIATSHALTKGFSTSSKPHEITWCTVGHAERNKCDMWTFMSVDDQSNIRIECQDGNTVDDCINKIMRKEADAMAVDGGQVYSAGMCGLVVAMVEEYNNESKCNFGSADTSSYYAVAVVRRDSGVTWETLKGRKSCHTGLGRTAGWNIPMGLLHEDTKECDFSKYFSESCAPGANPESNLCKLCKGAEGIRGMVDRCKASTAERYYGYAGAFRTGEGMYHPLLPEETLNAPMELDITKVSHYWDMKAMRSGTPVWQAGSRPPHAEPREMNKPPQPIAGPPSVPHPAPSPGLTSAVYPPGQPASVVFANPPPPMNSAPQPRQPFYRGNLQNSAPRVPAGNPPRPVPPSHVYPSSSPVVMIPQQQIPFPPNSQGHAYFIQSGQVSQYRGPYVHQTQQYSVASTPASFYAGTNPDYSSSYAGAYYPAQAPYQPSVPTPPVMMNPAQQQQAPPPQPQAPPQQHKRERKQIRIRDPNQGGKDITEEIMSGARTTSTPTPPHSVGAEVSGAVQANGESATPAAPVVRLDDHVKSSSPAAPASTPPPCSDPPAEPKSVPDVPAAPPVVPVPPGQSEDAVSDLPPSSSPAPTALPAEPTTNDSVDAPAPPEATPQKVEEEAPETNAALPEQPRAHAEDAEPEKPTEPRAETPLPDAASSAAPAEEDTPPTSTAAAASNGETESDEVTPAPAPAAAPVPEPASLPVANGLPQEPEELQEEKLEPEPEPAAEPEVPEIDAKTSTEEQEDEQVEDEPAPAEETTMQAVLSVPKKKKLKKSDLNNKVVGDVLDAYKEPEEKEATPEPAPVEVQPSETRPAASPTPEETDETWEEKEDKLDTENIDSDSEKPVEQKYQYKEEHWKPINPEEKKRYDREFLLRFQFISASMHKPEGLPHITDVVLDKANKTPLRPLDPSRLMNCGPDFTPSFANLGRAPLLGGRGPPPGPRRSQQGQRKEPRKIIASVSLNDDIQLNKAEKAWKPMVKKSRGDEDDPESLKTQELFKRVRSVLNKLTPQMFQQLMKQVTELTIDTEERLKGVIDLIFEKAISEPNFSVAYANMCRCLMGLKVPTTDKPGATVNFRKLLLNRCQKEFEKDKDDDEIFEQKQKELDAATEEDIRQRLKEELEEAKDQARRRSLGNIKFIGELFKLKMLTEPIMHDCIVKLLKNHDEESLECLCRLLSTIGKDLDFEKAKPRMDQYFHQMEKIIKERKTSSRIRFMLQDVIDLRKNNWVPRRGDQGPKTIDQIHKEAELEEHREQAKVQQQLLSKKDSSRGRGGGRMNQPQDEGWNTVPISTKNRPIDTSRLSKITKPGALDFNNQLLAPGGKGSWGSWGKGSSGGSGAKTTTEQEAGRPATSTLNRFSALQQPAPSSTSSSSSMDSERRVPQRNSSSRDRSDRDRFDRLDRRDSREDRDRGLDRTRAPITKRSFSRESEDRSRAGDVRRVSSMIDERERGSRDRTASREAAVKRETAPTPPPAPPAPSKPALSEEELEKKSTAIIEEYLHINDLKEAVQCVQELNSASVLYVFVRVAVESTLERSTIAREHMGLLLHKLLSAAILPPEQYYKGLHEILEVADDMVIDVPHIWLYLAEMIAPMLHEGGIAMGPLFREVAKPLLPIGKAAVLLVHILNLLCKGLSHKKAGALWNDAGLNWKDFLPEDEDVNKFVTEQKVEFTLGEETEKPSKKELSVEELSKNLDWLIQDKASNQRIHDWVEANLNEQQMISNSFIRALMTSVCQAAIICDNPYKVDVEQITQRAKLLQKYLVDEQKELQALYALQALMVRLEQPA</sequence>
<evidence type="ECO:0000256" key="8">
    <source>
        <dbReference type="ARBA" id="ARBA00023004"/>
    </source>
</evidence>
<organism evidence="16 17">
    <name type="scientific">Clarias magur</name>
    <name type="common">Asian catfish</name>
    <name type="synonym">Macropteronotus magur</name>
    <dbReference type="NCBI Taxonomy" id="1594786"/>
    <lineage>
        <taxon>Eukaryota</taxon>
        <taxon>Metazoa</taxon>
        <taxon>Chordata</taxon>
        <taxon>Craniata</taxon>
        <taxon>Vertebrata</taxon>
        <taxon>Euteleostomi</taxon>
        <taxon>Actinopterygii</taxon>
        <taxon>Neopterygii</taxon>
        <taxon>Teleostei</taxon>
        <taxon>Ostariophysi</taxon>
        <taxon>Siluriformes</taxon>
        <taxon>Clariidae</taxon>
        <taxon>Clarias</taxon>
    </lineage>
</organism>
<dbReference type="InterPro" id="IPR018195">
    <property type="entry name" value="Transferrin_Fe_BS"/>
</dbReference>
<dbReference type="Gene3D" id="3.40.190.10">
    <property type="entry name" value="Periplasmic binding protein-like II"/>
    <property type="match status" value="8"/>
</dbReference>
<dbReference type="Pfam" id="PF02854">
    <property type="entry name" value="MIF4G"/>
    <property type="match status" value="1"/>
</dbReference>
<keyword evidence="16" id="KW-0396">Initiation factor</keyword>
<dbReference type="InterPro" id="IPR003307">
    <property type="entry name" value="W2_domain"/>
</dbReference>
<dbReference type="PANTHER" id="PTHR11485:SF31">
    <property type="entry name" value="SEROTRANSFERRIN"/>
    <property type="match status" value="1"/>
</dbReference>
<name>A0A8J4TZD3_CLAMG</name>
<comment type="subcellular location">
    <subcellularLocation>
        <location evidence="1">Secreted</location>
    </subcellularLocation>
</comment>
<dbReference type="FunFam" id="1.25.40.180:FF:000003">
    <property type="entry name" value="Putative eukaryotic translation initiation factor 4 gamma 1"/>
    <property type="match status" value="1"/>
</dbReference>
<feature type="compositionally biased region" description="Pro residues" evidence="11">
    <location>
        <begin position="1502"/>
        <end position="1512"/>
    </location>
</feature>
<feature type="region of interest" description="Disordered" evidence="11">
    <location>
        <begin position="2190"/>
        <end position="2428"/>
    </location>
</feature>
<feature type="signal peptide" evidence="12">
    <location>
        <begin position="1"/>
        <end position="18"/>
    </location>
</feature>
<dbReference type="PROSITE" id="PS00207">
    <property type="entry name" value="TRANSFERRIN_LIKE_3"/>
    <property type="match status" value="1"/>
</dbReference>
<evidence type="ECO:0000256" key="4">
    <source>
        <dbReference type="ARBA" id="ARBA00022525"/>
    </source>
</evidence>
<dbReference type="FunFam" id="1.25.40.180:FF:000001">
    <property type="entry name" value="Eukaryotic translation initiation factor 4 gamma, 3, putative"/>
    <property type="match status" value="1"/>
</dbReference>
<dbReference type="GO" id="GO:0005769">
    <property type="term" value="C:early endosome"/>
    <property type="evidence" value="ECO:0007669"/>
    <property type="project" value="TreeGrafter"/>
</dbReference>
<feature type="compositionally biased region" description="Pro residues" evidence="11">
    <location>
        <begin position="1219"/>
        <end position="1235"/>
    </location>
</feature>
<evidence type="ECO:0000256" key="1">
    <source>
        <dbReference type="ARBA" id="ARBA00004613"/>
    </source>
</evidence>
<dbReference type="GO" id="GO:0006826">
    <property type="term" value="P:iron ion transport"/>
    <property type="evidence" value="ECO:0007669"/>
    <property type="project" value="TreeGrafter"/>
</dbReference>
<evidence type="ECO:0000256" key="6">
    <source>
        <dbReference type="ARBA" id="ARBA00022723"/>
    </source>
</evidence>
<keyword evidence="6" id="KW-0479">Metal-binding</keyword>
<evidence type="ECO:0000313" key="16">
    <source>
        <dbReference type="EMBL" id="KAF5895236.1"/>
    </source>
</evidence>
<keyword evidence="2" id="KW-0813">Transport</keyword>
<feature type="compositionally biased region" description="Low complexity" evidence="11">
    <location>
        <begin position="1522"/>
        <end position="1539"/>
    </location>
</feature>
<keyword evidence="3" id="KW-0410">Iron transport</keyword>
<dbReference type="Pfam" id="PF00405">
    <property type="entry name" value="Transferrin"/>
    <property type="match status" value="4"/>
</dbReference>
<keyword evidence="5" id="KW-0597">Phosphoprotein</keyword>
<dbReference type="SUPFAM" id="SSF48371">
    <property type="entry name" value="ARM repeat"/>
    <property type="match status" value="3"/>
</dbReference>
<feature type="compositionally biased region" description="Polar residues" evidence="11">
    <location>
        <begin position="2279"/>
        <end position="2306"/>
    </location>
</feature>
<dbReference type="EMBL" id="QNUK01000332">
    <property type="protein sequence ID" value="KAF5895236.1"/>
    <property type="molecule type" value="Genomic_DNA"/>
</dbReference>
<evidence type="ECO:0000256" key="9">
    <source>
        <dbReference type="ARBA" id="ARBA00023065"/>
    </source>
</evidence>
<dbReference type="InterPro" id="IPR003890">
    <property type="entry name" value="MIF4G-like_typ-3"/>
</dbReference>
<feature type="domain" description="Transferrin-like" evidence="15">
    <location>
        <begin position="23"/>
        <end position="319"/>
    </location>
</feature>
<keyword evidence="9" id="KW-0406">Ion transport</keyword>
<evidence type="ECO:0000256" key="2">
    <source>
        <dbReference type="ARBA" id="ARBA00022448"/>
    </source>
</evidence>
<dbReference type="CDD" id="cd11559">
    <property type="entry name" value="W2_eIF4G1_like"/>
    <property type="match status" value="1"/>
</dbReference>
<keyword evidence="16" id="KW-0648">Protein biosynthesis</keyword>
<feature type="domain" description="Transferrin-like" evidence="15">
    <location>
        <begin position="654"/>
        <end position="958"/>
    </location>
</feature>
<feature type="region of interest" description="Disordered" evidence="11">
    <location>
        <begin position="1200"/>
        <end position="1296"/>
    </location>
</feature>
<dbReference type="GO" id="GO:0003723">
    <property type="term" value="F:RNA binding"/>
    <property type="evidence" value="ECO:0007669"/>
    <property type="project" value="InterPro"/>
</dbReference>
<evidence type="ECO:0000256" key="7">
    <source>
        <dbReference type="ARBA" id="ARBA00022737"/>
    </source>
</evidence>
<reference evidence="16" key="1">
    <citation type="submission" date="2020-07" db="EMBL/GenBank/DDBJ databases">
        <title>Clarias magur genome sequencing, assembly and annotation.</title>
        <authorList>
            <person name="Kushwaha B."/>
            <person name="Kumar R."/>
            <person name="Das P."/>
            <person name="Joshi C.G."/>
            <person name="Kumar D."/>
            <person name="Nagpure N.S."/>
            <person name="Pandey M."/>
            <person name="Agarwal S."/>
            <person name="Srivastava S."/>
            <person name="Singh M."/>
            <person name="Sahoo L."/>
            <person name="Jayasankar P."/>
            <person name="Meher P.K."/>
            <person name="Koringa P.G."/>
            <person name="Iquebal M.A."/>
            <person name="Das S.P."/>
            <person name="Bit A."/>
            <person name="Patnaik S."/>
            <person name="Patel N."/>
            <person name="Shah T.M."/>
            <person name="Hinsu A."/>
            <person name="Jena J.K."/>
        </authorList>
    </citation>
    <scope>NUCLEOTIDE SEQUENCE</scope>
    <source>
        <strain evidence="16">CIFAMagur01</strain>
        <tissue evidence="16">Testis</tissue>
    </source>
</reference>
<keyword evidence="8" id="KW-0408">Iron</keyword>
<feature type="compositionally biased region" description="Basic and acidic residues" evidence="11">
    <location>
        <begin position="2365"/>
        <end position="2407"/>
    </location>
</feature>
<evidence type="ECO:0000259" key="15">
    <source>
        <dbReference type="PROSITE" id="PS51408"/>
    </source>
</evidence>
<dbReference type="PROSITE" id="PS51408">
    <property type="entry name" value="TRANSFERRIN_LIKE_4"/>
    <property type="match status" value="4"/>
</dbReference>
<dbReference type="GO" id="GO:0005886">
    <property type="term" value="C:plasma membrane"/>
    <property type="evidence" value="ECO:0007669"/>
    <property type="project" value="TreeGrafter"/>
</dbReference>
<feature type="region of interest" description="Disordered" evidence="11">
    <location>
        <begin position="1868"/>
        <end position="1894"/>
    </location>
</feature>
<feature type="compositionally biased region" description="Low complexity" evidence="11">
    <location>
        <begin position="1593"/>
        <end position="1616"/>
    </location>
</feature>
<feature type="chain" id="PRO_5035293078" evidence="12">
    <location>
        <begin position="19"/>
        <end position="2725"/>
    </location>
</feature>
<feature type="compositionally biased region" description="Pro residues" evidence="11">
    <location>
        <begin position="2409"/>
        <end position="2419"/>
    </location>
</feature>
<feature type="region of interest" description="Disordered" evidence="11">
    <location>
        <begin position="1379"/>
        <end position="1804"/>
    </location>
</feature>